<protein>
    <recommendedName>
        <fullName evidence="1">DUF7660 domain-containing protein</fullName>
    </recommendedName>
</protein>
<dbReference type="Proteomes" id="UP000231586">
    <property type="component" value="Unassembled WGS sequence"/>
</dbReference>
<feature type="domain" description="DUF7660" evidence="1">
    <location>
        <begin position="2"/>
        <end position="74"/>
    </location>
</feature>
<evidence type="ECO:0000313" key="2">
    <source>
        <dbReference type="EMBL" id="PJI95197.1"/>
    </source>
</evidence>
<sequence>MNRSDFADFIDRLADSFSADPDEWENANLLDFLRAWAAWLEDMDGYFSGRHEPVPSQPTWQLIADMLLAARVYE</sequence>
<comment type="caution">
    <text evidence="2">The sequence shown here is derived from an EMBL/GenBank/DDBJ whole genome shotgun (WGS) entry which is preliminary data.</text>
</comment>
<dbReference type="EMBL" id="PGTZ01000002">
    <property type="protein sequence ID" value="PJI95197.1"/>
    <property type="molecule type" value="Genomic_DNA"/>
</dbReference>
<organism evidence="2 3">
    <name type="scientific">Luteimicrobium subarcticum</name>
    <dbReference type="NCBI Taxonomy" id="620910"/>
    <lineage>
        <taxon>Bacteria</taxon>
        <taxon>Bacillati</taxon>
        <taxon>Actinomycetota</taxon>
        <taxon>Actinomycetes</taxon>
        <taxon>Micrococcales</taxon>
        <taxon>Luteimicrobium</taxon>
    </lineage>
</organism>
<name>A0A2M8WW99_9MICO</name>
<evidence type="ECO:0000313" key="3">
    <source>
        <dbReference type="Proteomes" id="UP000231586"/>
    </source>
</evidence>
<keyword evidence="3" id="KW-1185">Reference proteome</keyword>
<dbReference type="InterPro" id="IPR056077">
    <property type="entry name" value="DUF7660"/>
</dbReference>
<dbReference type="Pfam" id="PF24693">
    <property type="entry name" value="DUF7660"/>
    <property type="match status" value="1"/>
</dbReference>
<reference evidence="2 3" key="1">
    <citation type="submission" date="2017-11" db="EMBL/GenBank/DDBJ databases">
        <title>Genomic Encyclopedia of Archaeal and Bacterial Type Strains, Phase II (KMG-II): From Individual Species to Whole Genera.</title>
        <authorList>
            <person name="Goeker M."/>
        </authorList>
    </citation>
    <scope>NUCLEOTIDE SEQUENCE [LARGE SCALE GENOMIC DNA]</scope>
    <source>
        <strain evidence="2 3">DSM 22413</strain>
    </source>
</reference>
<evidence type="ECO:0000259" key="1">
    <source>
        <dbReference type="Pfam" id="PF24693"/>
    </source>
</evidence>
<gene>
    <name evidence="2" type="ORF">CLV34_0070</name>
</gene>
<proteinExistence type="predicted"/>
<dbReference type="AlphaFoldDB" id="A0A2M8WW99"/>
<accession>A0A2M8WW99</accession>